<reference evidence="2 3" key="1">
    <citation type="journal article" date="2024" name="Plant Biotechnol. J.">
        <title>Dendrobium thyrsiflorum genome and its molecular insights into genes involved in important horticultural traits.</title>
        <authorList>
            <person name="Chen B."/>
            <person name="Wang J.Y."/>
            <person name="Zheng P.J."/>
            <person name="Li K.L."/>
            <person name="Liang Y.M."/>
            <person name="Chen X.F."/>
            <person name="Zhang C."/>
            <person name="Zhao X."/>
            <person name="He X."/>
            <person name="Zhang G.Q."/>
            <person name="Liu Z.J."/>
            <person name="Xu Q."/>
        </authorList>
    </citation>
    <scope>NUCLEOTIDE SEQUENCE [LARGE SCALE GENOMIC DNA]</scope>
    <source>
        <strain evidence="2">GZMU011</strain>
    </source>
</reference>
<dbReference type="EMBL" id="JANQDX010000015">
    <property type="protein sequence ID" value="KAL0911354.1"/>
    <property type="molecule type" value="Genomic_DNA"/>
</dbReference>
<evidence type="ECO:0000256" key="1">
    <source>
        <dbReference type="SAM" id="MobiDB-lite"/>
    </source>
</evidence>
<comment type="caution">
    <text evidence="2">The sequence shown here is derived from an EMBL/GenBank/DDBJ whole genome shotgun (WGS) entry which is preliminary data.</text>
</comment>
<evidence type="ECO:0000313" key="3">
    <source>
        <dbReference type="Proteomes" id="UP001552299"/>
    </source>
</evidence>
<accession>A0ABD0UET7</accession>
<dbReference type="Proteomes" id="UP001552299">
    <property type="component" value="Unassembled WGS sequence"/>
</dbReference>
<feature type="region of interest" description="Disordered" evidence="1">
    <location>
        <begin position="1"/>
        <end position="20"/>
    </location>
</feature>
<sequence length="136" mass="14221">MTRSTLNTSKTESEGSGLGGEKKTYLAAASFFRFSWRGPHGLDAKKRINSPSPPSSGGRGAVTTGETGGENREKASGAVFTEDLGDLALIFESRNRASAPGLRNLCSLSSDIVAAAAILAGVLSLRFIRATKTDNE</sequence>
<name>A0ABD0UET7_DENTH</name>
<proteinExistence type="predicted"/>
<gene>
    <name evidence="2" type="ORF">M5K25_019488</name>
</gene>
<evidence type="ECO:0000313" key="2">
    <source>
        <dbReference type="EMBL" id="KAL0911354.1"/>
    </source>
</evidence>
<dbReference type="AlphaFoldDB" id="A0ABD0UET7"/>
<feature type="region of interest" description="Disordered" evidence="1">
    <location>
        <begin position="43"/>
        <end position="77"/>
    </location>
</feature>
<keyword evidence="3" id="KW-1185">Reference proteome</keyword>
<organism evidence="2 3">
    <name type="scientific">Dendrobium thyrsiflorum</name>
    <name type="common">Pinecone-like raceme dendrobium</name>
    <name type="synonym">Orchid</name>
    <dbReference type="NCBI Taxonomy" id="117978"/>
    <lineage>
        <taxon>Eukaryota</taxon>
        <taxon>Viridiplantae</taxon>
        <taxon>Streptophyta</taxon>
        <taxon>Embryophyta</taxon>
        <taxon>Tracheophyta</taxon>
        <taxon>Spermatophyta</taxon>
        <taxon>Magnoliopsida</taxon>
        <taxon>Liliopsida</taxon>
        <taxon>Asparagales</taxon>
        <taxon>Orchidaceae</taxon>
        <taxon>Epidendroideae</taxon>
        <taxon>Malaxideae</taxon>
        <taxon>Dendrobiinae</taxon>
        <taxon>Dendrobium</taxon>
    </lineage>
</organism>
<protein>
    <submittedName>
        <fullName evidence="2">Uncharacterized protein</fullName>
    </submittedName>
</protein>